<gene>
    <name evidence="1" type="ORF">AK812_SmicGene33099</name>
</gene>
<dbReference type="AlphaFoldDB" id="A0A1Q9CSG9"/>
<evidence type="ECO:0000313" key="2">
    <source>
        <dbReference type="Proteomes" id="UP000186817"/>
    </source>
</evidence>
<organism evidence="1 2">
    <name type="scientific">Symbiodinium microadriaticum</name>
    <name type="common">Dinoflagellate</name>
    <name type="synonym">Zooxanthella microadriatica</name>
    <dbReference type="NCBI Taxonomy" id="2951"/>
    <lineage>
        <taxon>Eukaryota</taxon>
        <taxon>Sar</taxon>
        <taxon>Alveolata</taxon>
        <taxon>Dinophyceae</taxon>
        <taxon>Suessiales</taxon>
        <taxon>Symbiodiniaceae</taxon>
        <taxon>Symbiodinium</taxon>
    </lineage>
</organism>
<name>A0A1Q9CSG9_SYMMI</name>
<dbReference type="Proteomes" id="UP000186817">
    <property type="component" value="Unassembled WGS sequence"/>
</dbReference>
<accession>A0A1Q9CSG9</accession>
<comment type="caution">
    <text evidence="1">The sequence shown here is derived from an EMBL/GenBank/DDBJ whole genome shotgun (WGS) entry which is preliminary data.</text>
</comment>
<keyword evidence="2" id="KW-1185">Reference proteome</keyword>
<protein>
    <submittedName>
        <fullName evidence="1">Uncharacterized protein</fullName>
    </submittedName>
</protein>
<reference evidence="1 2" key="1">
    <citation type="submission" date="2016-02" db="EMBL/GenBank/DDBJ databases">
        <title>Genome analysis of coral dinoflagellate symbionts highlights evolutionary adaptations to a symbiotic lifestyle.</title>
        <authorList>
            <person name="Aranda M."/>
            <person name="Li Y."/>
            <person name="Liew Y.J."/>
            <person name="Baumgarten S."/>
            <person name="Simakov O."/>
            <person name="Wilson M."/>
            <person name="Piel J."/>
            <person name="Ashoor H."/>
            <person name="Bougouffa S."/>
            <person name="Bajic V.B."/>
            <person name="Ryu T."/>
            <person name="Ravasi T."/>
            <person name="Bayer T."/>
            <person name="Micklem G."/>
            <person name="Kim H."/>
            <person name="Bhak J."/>
            <person name="Lajeunesse T.C."/>
            <person name="Voolstra C.R."/>
        </authorList>
    </citation>
    <scope>NUCLEOTIDE SEQUENCE [LARGE SCALE GENOMIC DNA]</scope>
    <source>
        <strain evidence="1 2">CCMP2467</strain>
    </source>
</reference>
<sequence>MDRQPIIWTQADEPENYLQIIGAARANSPLRTLVLESMRWSIVLIAGHEPPLELLVVCDVPRTTRATKCSGERRLFLSDWSYDPKLSASKLQVDFAFLDLLINRLSIRRVRSQTIRWVVFIPRTEEKLLLRGQAVFKRGDVPKFRTVQLISSAPDALWQHQQEGTILNDIAESGLRALTAARPQHSTHQHVVELGPEPSWKQEFQQGRMSAADYSSRKVGESIAQIQAAAADLEPLQQLQLWQDVAFAALSDADNITVGNCSKDCARLNTP</sequence>
<dbReference type="EMBL" id="LSRX01000951">
    <property type="protein sequence ID" value="OLP85869.1"/>
    <property type="molecule type" value="Genomic_DNA"/>
</dbReference>
<proteinExistence type="predicted"/>
<evidence type="ECO:0000313" key="1">
    <source>
        <dbReference type="EMBL" id="OLP85869.1"/>
    </source>
</evidence>
<dbReference type="OrthoDB" id="10287649at2759"/>